<dbReference type="EMBL" id="CM004466">
    <property type="protein sequence ID" value="OCU01159.1"/>
    <property type="molecule type" value="Genomic_DNA"/>
</dbReference>
<evidence type="ECO:0000313" key="3">
    <source>
        <dbReference type="Proteomes" id="UP000694892"/>
    </source>
</evidence>
<feature type="signal peptide" evidence="1">
    <location>
        <begin position="1"/>
        <end position="19"/>
    </location>
</feature>
<evidence type="ECO:0000313" key="2">
    <source>
        <dbReference type="EMBL" id="OCU01159.1"/>
    </source>
</evidence>
<name>A0A974E070_XENLA</name>
<protein>
    <recommendedName>
        <fullName evidence="4">Secreted protein</fullName>
    </recommendedName>
</protein>
<feature type="chain" id="PRO_5036712848" description="Secreted protein" evidence="1">
    <location>
        <begin position="20"/>
        <end position="75"/>
    </location>
</feature>
<evidence type="ECO:0000256" key="1">
    <source>
        <dbReference type="SAM" id="SignalP"/>
    </source>
</evidence>
<proteinExistence type="predicted"/>
<keyword evidence="1" id="KW-0732">Signal</keyword>
<feature type="non-terminal residue" evidence="2">
    <location>
        <position position="75"/>
    </location>
</feature>
<gene>
    <name evidence="2" type="ORF">XELAEV_18006945mg</name>
</gene>
<organism evidence="2 3">
    <name type="scientific">Xenopus laevis</name>
    <name type="common">African clawed frog</name>
    <dbReference type="NCBI Taxonomy" id="8355"/>
    <lineage>
        <taxon>Eukaryota</taxon>
        <taxon>Metazoa</taxon>
        <taxon>Chordata</taxon>
        <taxon>Craniata</taxon>
        <taxon>Vertebrata</taxon>
        <taxon>Euteleostomi</taxon>
        <taxon>Amphibia</taxon>
        <taxon>Batrachia</taxon>
        <taxon>Anura</taxon>
        <taxon>Pipoidea</taxon>
        <taxon>Pipidae</taxon>
        <taxon>Xenopodinae</taxon>
        <taxon>Xenopus</taxon>
        <taxon>Xenopus</taxon>
    </lineage>
</organism>
<dbReference type="Proteomes" id="UP000694892">
    <property type="component" value="Chromosome 1L"/>
</dbReference>
<reference evidence="3" key="1">
    <citation type="journal article" date="2016" name="Nature">
        <title>Genome evolution in the allotetraploid frog Xenopus laevis.</title>
        <authorList>
            <person name="Session A.M."/>
            <person name="Uno Y."/>
            <person name="Kwon T."/>
            <person name="Chapman J.A."/>
            <person name="Toyoda A."/>
            <person name="Takahashi S."/>
            <person name="Fukui A."/>
            <person name="Hikosaka A."/>
            <person name="Suzuki A."/>
            <person name="Kondo M."/>
            <person name="van Heeringen S.J."/>
            <person name="Quigley I."/>
            <person name="Heinz S."/>
            <person name="Ogino H."/>
            <person name="Ochi H."/>
            <person name="Hellsten U."/>
            <person name="Lyons J.B."/>
            <person name="Simakov O."/>
            <person name="Putnam N."/>
            <person name="Stites J."/>
            <person name="Kuroki Y."/>
            <person name="Tanaka T."/>
            <person name="Michiue T."/>
            <person name="Watanabe M."/>
            <person name="Bogdanovic O."/>
            <person name="Lister R."/>
            <person name="Georgiou G."/>
            <person name="Paranjpe S.S."/>
            <person name="van Kruijsbergen I."/>
            <person name="Shu S."/>
            <person name="Carlson J."/>
            <person name="Kinoshita T."/>
            <person name="Ohta Y."/>
            <person name="Mawaribuchi S."/>
            <person name="Jenkins J."/>
            <person name="Grimwood J."/>
            <person name="Schmutz J."/>
            <person name="Mitros T."/>
            <person name="Mozaffari S.V."/>
            <person name="Suzuki Y."/>
            <person name="Haramoto Y."/>
            <person name="Yamamoto T.S."/>
            <person name="Takagi C."/>
            <person name="Heald R."/>
            <person name="Miller K."/>
            <person name="Haudenschild C."/>
            <person name="Kitzman J."/>
            <person name="Nakayama T."/>
            <person name="Izutsu Y."/>
            <person name="Robert J."/>
            <person name="Fortriede J."/>
            <person name="Burns K."/>
            <person name="Lotay V."/>
            <person name="Karimi K."/>
            <person name="Yasuoka Y."/>
            <person name="Dichmann D.S."/>
            <person name="Flajnik M.F."/>
            <person name="Houston D.W."/>
            <person name="Shendure J."/>
            <person name="DuPasquier L."/>
            <person name="Vize P.D."/>
            <person name="Zorn A.M."/>
            <person name="Ito M."/>
            <person name="Marcotte E.M."/>
            <person name="Wallingford J.B."/>
            <person name="Ito Y."/>
            <person name="Asashima M."/>
            <person name="Ueno N."/>
            <person name="Matsuda Y."/>
            <person name="Veenstra G.J."/>
            <person name="Fujiyama A."/>
            <person name="Harland R.M."/>
            <person name="Taira M."/>
            <person name="Rokhsar D.S."/>
        </authorList>
    </citation>
    <scope>NUCLEOTIDE SEQUENCE [LARGE SCALE GENOMIC DNA]</scope>
    <source>
        <strain evidence="3">J</strain>
    </source>
</reference>
<sequence length="75" mass="8467">MVHSHLVMLICITAIFLKCYRISTEISIAKVKPLGTSLTLFCLVLQRAQQPPAPSQFTRYHISMHLCVGDLHDTE</sequence>
<dbReference type="AlphaFoldDB" id="A0A974E070"/>
<accession>A0A974E070</accession>
<evidence type="ECO:0008006" key="4">
    <source>
        <dbReference type="Google" id="ProtNLM"/>
    </source>
</evidence>